<keyword evidence="2" id="KW-1185">Reference proteome</keyword>
<accession>A0A8S1JTW8</accession>
<dbReference type="Proteomes" id="UP000688137">
    <property type="component" value="Unassembled WGS sequence"/>
</dbReference>
<proteinExistence type="predicted"/>
<dbReference type="AlphaFoldDB" id="A0A8S1JTW8"/>
<dbReference type="EMBL" id="CAJJDM010000002">
    <property type="protein sequence ID" value="CAD8043766.1"/>
    <property type="molecule type" value="Genomic_DNA"/>
</dbReference>
<protein>
    <submittedName>
        <fullName evidence="1">Uncharacterized protein</fullName>
    </submittedName>
</protein>
<gene>
    <name evidence="1" type="ORF">PPRIM_AZ9-3.1.T0050420</name>
</gene>
<comment type="caution">
    <text evidence="1">The sequence shown here is derived from an EMBL/GenBank/DDBJ whole genome shotgun (WGS) entry which is preliminary data.</text>
</comment>
<evidence type="ECO:0000313" key="1">
    <source>
        <dbReference type="EMBL" id="CAD8043766.1"/>
    </source>
</evidence>
<organism evidence="1 2">
    <name type="scientific">Paramecium primaurelia</name>
    <dbReference type="NCBI Taxonomy" id="5886"/>
    <lineage>
        <taxon>Eukaryota</taxon>
        <taxon>Sar</taxon>
        <taxon>Alveolata</taxon>
        <taxon>Ciliophora</taxon>
        <taxon>Intramacronucleata</taxon>
        <taxon>Oligohymenophorea</taxon>
        <taxon>Peniculida</taxon>
        <taxon>Parameciidae</taxon>
        <taxon>Paramecium</taxon>
    </lineage>
</organism>
<sequence>MSFYKYLILYEIKPRNNSINLISYLDADDPYIIWINCIVMRLIKKYRRNFQLFLHKTSELRLGSSYASLKNNAFFERFDYDNLINRELKPPYLPPKIKLHIEKDIQKSIQVGKLIFEEIKVLNQQKIQ</sequence>
<name>A0A8S1JTW8_PARPR</name>
<evidence type="ECO:0000313" key="2">
    <source>
        <dbReference type="Proteomes" id="UP000688137"/>
    </source>
</evidence>
<reference evidence="1" key="1">
    <citation type="submission" date="2021-01" db="EMBL/GenBank/DDBJ databases">
        <authorList>
            <consortium name="Genoscope - CEA"/>
            <person name="William W."/>
        </authorList>
    </citation>
    <scope>NUCLEOTIDE SEQUENCE</scope>
</reference>